<feature type="region of interest" description="Disordered" evidence="1">
    <location>
        <begin position="17"/>
        <end position="117"/>
    </location>
</feature>
<reference evidence="2 3" key="1">
    <citation type="journal article" date="2014" name="Am. J. Bot.">
        <title>Genome assembly and annotation for red clover (Trifolium pratense; Fabaceae).</title>
        <authorList>
            <person name="Istvanek J."/>
            <person name="Jaros M."/>
            <person name="Krenek A."/>
            <person name="Repkova J."/>
        </authorList>
    </citation>
    <scope>NUCLEOTIDE SEQUENCE [LARGE SCALE GENOMIC DNA]</scope>
    <source>
        <strain evidence="3">cv. Tatra</strain>
        <tissue evidence="2">Young leaves</tissue>
    </source>
</reference>
<organism evidence="2 3">
    <name type="scientific">Trifolium pratense</name>
    <name type="common">Red clover</name>
    <dbReference type="NCBI Taxonomy" id="57577"/>
    <lineage>
        <taxon>Eukaryota</taxon>
        <taxon>Viridiplantae</taxon>
        <taxon>Streptophyta</taxon>
        <taxon>Embryophyta</taxon>
        <taxon>Tracheophyta</taxon>
        <taxon>Spermatophyta</taxon>
        <taxon>Magnoliopsida</taxon>
        <taxon>eudicotyledons</taxon>
        <taxon>Gunneridae</taxon>
        <taxon>Pentapetalae</taxon>
        <taxon>rosids</taxon>
        <taxon>fabids</taxon>
        <taxon>Fabales</taxon>
        <taxon>Fabaceae</taxon>
        <taxon>Papilionoideae</taxon>
        <taxon>50 kb inversion clade</taxon>
        <taxon>NPAAA clade</taxon>
        <taxon>Hologalegina</taxon>
        <taxon>IRL clade</taxon>
        <taxon>Trifolieae</taxon>
        <taxon>Trifolium</taxon>
    </lineage>
</organism>
<dbReference type="Proteomes" id="UP000236291">
    <property type="component" value="Unassembled WGS sequence"/>
</dbReference>
<gene>
    <name evidence="2" type="ORF">L195_g058843</name>
</gene>
<accession>A0A2K3JUR6</accession>
<reference evidence="2 3" key="2">
    <citation type="journal article" date="2017" name="Front. Plant Sci.">
        <title>Gene Classification and Mining of Molecular Markers Useful in Red Clover (Trifolium pratense) Breeding.</title>
        <authorList>
            <person name="Istvanek J."/>
            <person name="Dluhosova J."/>
            <person name="Dluhos P."/>
            <person name="Patkova L."/>
            <person name="Nedelnik J."/>
            <person name="Repkova J."/>
        </authorList>
    </citation>
    <scope>NUCLEOTIDE SEQUENCE [LARGE SCALE GENOMIC DNA]</scope>
    <source>
        <strain evidence="3">cv. Tatra</strain>
        <tissue evidence="2">Young leaves</tissue>
    </source>
</reference>
<name>A0A2K3JUR6_TRIPR</name>
<feature type="compositionally biased region" description="Polar residues" evidence="1">
    <location>
        <begin position="60"/>
        <end position="79"/>
    </location>
</feature>
<dbReference type="EMBL" id="ASHM01124796">
    <property type="protein sequence ID" value="PNX57738.1"/>
    <property type="molecule type" value="Genomic_DNA"/>
</dbReference>
<evidence type="ECO:0000256" key="1">
    <source>
        <dbReference type="SAM" id="MobiDB-lite"/>
    </source>
</evidence>
<sequence length="117" mass="12812">KKVGKSWVYYVVPQSEEGKKFGSLENEDDLRDLGNDNSEEPSSSGSGKKGSEDKSYSEPDNISSDVLNASKSETSTSGTRGILVPEKSQPKGSEGFKRKSNLKPQRQHRTKKMGTKS</sequence>
<proteinExistence type="predicted"/>
<evidence type="ECO:0000313" key="3">
    <source>
        <dbReference type="Proteomes" id="UP000236291"/>
    </source>
</evidence>
<dbReference type="AlphaFoldDB" id="A0A2K3JUR6"/>
<comment type="caution">
    <text evidence="2">The sequence shown here is derived from an EMBL/GenBank/DDBJ whole genome shotgun (WGS) entry which is preliminary data.</text>
</comment>
<feature type="compositionally biased region" description="Basic residues" evidence="1">
    <location>
        <begin position="98"/>
        <end position="117"/>
    </location>
</feature>
<protein>
    <submittedName>
        <fullName evidence="2">Uncharacterized protein</fullName>
    </submittedName>
</protein>
<evidence type="ECO:0000313" key="2">
    <source>
        <dbReference type="EMBL" id="PNX57738.1"/>
    </source>
</evidence>
<feature type="non-terminal residue" evidence="2">
    <location>
        <position position="1"/>
    </location>
</feature>